<dbReference type="InterPro" id="IPR002656">
    <property type="entry name" value="Acyl_transf_3_dom"/>
</dbReference>
<dbReference type="PANTHER" id="PTHR36927:SF3">
    <property type="entry name" value="GLUCANS BIOSYNTHESIS PROTEIN C"/>
    <property type="match status" value="1"/>
</dbReference>
<keyword evidence="1" id="KW-1133">Transmembrane helix</keyword>
<evidence type="ECO:0000313" key="3">
    <source>
        <dbReference type="EMBL" id="MBB5717465.1"/>
    </source>
</evidence>
<feature type="transmembrane region" description="Helical" evidence="1">
    <location>
        <begin position="216"/>
        <end position="233"/>
    </location>
</feature>
<feature type="transmembrane region" description="Helical" evidence="1">
    <location>
        <begin position="287"/>
        <end position="305"/>
    </location>
</feature>
<evidence type="ECO:0000313" key="4">
    <source>
        <dbReference type="Proteomes" id="UP000554342"/>
    </source>
</evidence>
<gene>
    <name evidence="3" type="ORF">FHR23_000372</name>
</gene>
<feature type="transmembrane region" description="Helical" evidence="1">
    <location>
        <begin position="21"/>
        <end position="40"/>
    </location>
</feature>
<feature type="transmembrane region" description="Helical" evidence="1">
    <location>
        <begin position="245"/>
        <end position="267"/>
    </location>
</feature>
<keyword evidence="4" id="KW-1185">Reference proteome</keyword>
<dbReference type="AlphaFoldDB" id="A0A840YV94"/>
<dbReference type="Proteomes" id="UP000554342">
    <property type="component" value="Unassembled WGS sequence"/>
</dbReference>
<reference evidence="3 4" key="1">
    <citation type="submission" date="2020-08" db="EMBL/GenBank/DDBJ databases">
        <title>Genomic Encyclopedia of Type Strains, Phase IV (KMG-IV): sequencing the most valuable type-strain genomes for metagenomic binning, comparative biology and taxonomic classification.</title>
        <authorList>
            <person name="Goeker M."/>
        </authorList>
    </citation>
    <scope>NUCLEOTIDE SEQUENCE [LARGE SCALE GENOMIC DNA]</scope>
    <source>
        <strain evidence="3 4">DSM 27203</strain>
    </source>
</reference>
<keyword evidence="1" id="KW-0812">Transmembrane</keyword>
<dbReference type="InterPro" id="IPR050623">
    <property type="entry name" value="Glucan_succinyl_AcylTrfase"/>
</dbReference>
<sequence length="392" mass="44544">MTTQKPASMRHYGMDWLRVGAFALLILYHIAMVFIPWNYHVKSTHIVHWAVLPMLAINAWRLSLLFVVSGYASRALLRRTGNPGEFARNRSLRLLIPLAFGIIVVVPVQPWVELVTKYGFTHSFAWFWLHDFFSFRTIDGLFLPNWNHLWFVGYLWVYTMVLIAGAALIRSNRVQQFFDRLFGGIGVLLIPMAWLLMVHTWWFPMVGETHMLFDDGIAHAAYFPAFLFGFALGGSETVMRAIGRWWTVAAVLAMLGYATILAIELHWTDNFLQGGTRITVYAGAHAVQQGSAVIALIGIADRFWNHNYPIRATLTEAVFPFYIIHQTIIVFGMYLLLPAGLPGWAQFAILLVATVAGCWLFYRVGRAIVPLRPLVGLRLHKPQRKESSLAVV</sequence>
<accession>A0A840YV94</accession>
<dbReference type="RefSeq" id="WP_246359651.1">
    <property type="nucleotide sequence ID" value="NZ_BAABIF010000004.1"/>
</dbReference>
<evidence type="ECO:0000256" key="1">
    <source>
        <dbReference type="SAM" id="Phobius"/>
    </source>
</evidence>
<proteinExistence type="predicted"/>
<dbReference type="GO" id="GO:0016747">
    <property type="term" value="F:acyltransferase activity, transferring groups other than amino-acyl groups"/>
    <property type="evidence" value="ECO:0007669"/>
    <property type="project" value="InterPro"/>
</dbReference>
<feature type="domain" description="Acyltransferase 3" evidence="2">
    <location>
        <begin position="12"/>
        <end position="363"/>
    </location>
</feature>
<dbReference type="Pfam" id="PF01757">
    <property type="entry name" value="Acyl_transf_3"/>
    <property type="match status" value="1"/>
</dbReference>
<feature type="transmembrane region" description="Helical" evidence="1">
    <location>
        <begin position="149"/>
        <end position="169"/>
    </location>
</feature>
<dbReference type="PANTHER" id="PTHR36927">
    <property type="entry name" value="BLR4337 PROTEIN"/>
    <property type="match status" value="1"/>
</dbReference>
<feature type="transmembrane region" description="Helical" evidence="1">
    <location>
        <begin position="46"/>
        <end position="71"/>
    </location>
</feature>
<feature type="transmembrane region" description="Helical" evidence="1">
    <location>
        <begin position="181"/>
        <end position="204"/>
    </location>
</feature>
<feature type="transmembrane region" description="Helical" evidence="1">
    <location>
        <begin position="343"/>
        <end position="362"/>
    </location>
</feature>
<protein>
    <recommendedName>
        <fullName evidence="2">Acyltransferase 3 domain-containing protein</fullName>
    </recommendedName>
</protein>
<evidence type="ECO:0000259" key="2">
    <source>
        <dbReference type="Pfam" id="PF01757"/>
    </source>
</evidence>
<dbReference type="EMBL" id="JACIJI010000001">
    <property type="protein sequence ID" value="MBB5717465.1"/>
    <property type="molecule type" value="Genomic_DNA"/>
</dbReference>
<organism evidence="3 4">
    <name type="scientific">Stakelama sediminis</name>
    <dbReference type="NCBI Taxonomy" id="463200"/>
    <lineage>
        <taxon>Bacteria</taxon>
        <taxon>Pseudomonadati</taxon>
        <taxon>Pseudomonadota</taxon>
        <taxon>Alphaproteobacteria</taxon>
        <taxon>Sphingomonadales</taxon>
        <taxon>Sphingomonadaceae</taxon>
        <taxon>Stakelama</taxon>
    </lineage>
</organism>
<feature type="transmembrane region" description="Helical" evidence="1">
    <location>
        <begin position="92"/>
        <end position="112"/>
    </location>
</feature>
<name>A0A840YV94_9SPHN</name>
<comment type="caution">
    <text evidence="3">The sequence shown here is derived from an EMBL/GenBank/DDBJ whole genome shotgun (WGS) entry which is preliminary data.</text>
</comment>
<feature type="transmembrane region" description="Helical" evidence="1">
    <location>
        <begin position="317"/>
        <end position="337"/>
    </location>
</feature>
<keyword evidence="1" id="KW-0472">Membrane</keyword>